<protein>
    <submittedName>
        <fullName evidence="2">Uncharacterized protein</fullName>
    </submittedName>
</protein>
<keyword evidence="1" id="KW-1133">Transmembrane helix</keyword>
<keyword evidence="1" id="KW-0812">Transmembrane</keyword>
<keyword evidence="1" id="KW-0472">Membrane</keyword>
<sequence length="70" mass="8352">MIWICMHINKLLRELLLRLLVFLHLQVILIRIFSSAQRHPAIRFTTLPVRCCLPFRNQHLMMSQLTSLNV</sequence>
<reference evidence="2" key="1">
    <citation type="journal article" date="2008" name="BMC Genomics">
        <title>A conifer genomics resource of 200,000 spruce (Picea spp.) ESTs and 6,464 high-quality, sequence-finished full-length cDNAs for Sitka spruce (Picea sitchensis).</title>
        <authorList>
            <person name="Ralph S.G."/>
            <person name="Chun H.J."/>
            <person name="Kolosova N."/>
            <person name="Cooper D."/>
            <person name="Oddy C."/>
            <person name="Ritland C.E."/>
            <person name="Kirkpatrick R."/>
            <person name="Moore R."/>
            <person name="Barber S."/>
            <person name="Holt R.A."/>
            <person name="Jones S.J."/>
            <person name="Marra M.A."/>
            <person name="Douglas C.J."/>
            <person name="Ritland K."/>
            <person name="Bohlmann J."/>
        </authorList>
    </citation>
    <scope>NUCLEOTIDE SEQUENCE</scope>
    <source>
        <tissue evidence="2">Bark</tissue>
    </source>
</reference>
<proteinExistence type="evidence at transcript level"/>
<feature type="transmembrane region" description="Helical" evidence="1">
    <location>
        <begin position="15"/>
        <end position="33"/>
    </location>
</feature>
<evidence type="ECO:0000313" key="2">
    <source>
        <dbReference type="EMBL" id="ABK21153.1"/>
    </source>
</evidence>
<name>A9NKJ2_PICSI</name>
<accession>A9NKJ2</accession>
<organism evidence="2">
    <name type="scientific">Picea sitchensis</name>
    <name type="common">Sitka spruce</name>
    <name type="synonym">Pinus sitchensis</name>
    <dbReference type="NCBI Taxonomy" id="3332"/>
    <lineage>
        <taxon>Eukaryota</taxon>
        <taxon>Viridiplantae</taxon>
        <taxon>Streptophyta</taxon>
        <taxon>Embryophyta</taxon>
        <taxon>Tracheophyta</taxon>
        <taxon>Spermatophyta</taxon>
        <taxon>Pinopsida</taxon>
        <taxon>Pinidae</taxon>
        <taxon>Conifers I</taxon>
        <taxon>Pinales</taxon>
        <taxon>Pinaceae</taxon>
        <taxon>Picea</taxon>
    </lineage>
</organism>
<dbReference type="EMBL" id="EF081772">
    <property type="protein sequence ID" value="ABK21153.1"/>
    <property type="molecule type" value="mRNA"/>
</dbReference>
<dbReference type="AlphaFoldDB" id="A9NKJ2"/>
<evidence type="ECO:0000256" key="1">
    <source>
        <dbReference type="SAM" id="Phobius"/>
    </source>
</evidence>